<evidence type="ECO:0000313" key="4">
    <source>
        <dbReference type="WBParaSite" id="Pan_g11769.t1"/>
    </source>
</evidence>
<feature type="domain" description="SXP/RAL-2 family protein Ani s 5-like cation-binding" evidence="2">
    <location>
        <begin position="44"/>
        <end position="145"/>
    </location>
</feature>
<feature type="chain" id="PRO_5028848204" evidence="1">
    <location>
        <begin position="20"/>
        <end position="221"/>
    </location>
</feature>
<reference evidence="3" key="1">
    <citation type="journal article" date="2013" name="Genetics">
        <title>The draft genome and transcriptome of Panagrellus redivivus are shaped by the harsh demands of a free-living lifestyle.</title>
        <authorList>
            <person name="Srinivasan J."/>
            <person name="Dillman A.R."/>
            <person name="Macchietto M.G."/>
            <person name="Heikkinen L."/>
            <person name="Lakso M."/>
            <person name="Fracchia K.M."/>
            <person name="Antoshechkin I."/>
            <person name="Mortazavi A."/>
            <person name="Wong G."/>
            <person name="Sternberg P.W."/>
        </authorList>
    </citation>
    <scope>NUCLEOTIDE SEQUENCE [LARGE SCALE GENOMIC DNA]</scope>
    <source>
        <strain evidence="3">MT8872</strain>
    </source>
</reference>
<dbReference type="AlphaFoldDB" id="A0A7E4US29"/>
<evidence type="ECO:0000313" key="3">
    <source>
        <dbReference type="Proteomes" id="UP000492821"/>
    </source>
</evidence>
<sequence length="221" mass="21729">MQFPSVIAFVFVATGTTAAQSGGVGGVGLPAPTFLQGLDVSDISDFLSIVNNANLTKDEIISDLTAWAGQLPGELQSEVGQWTANLTDSVQQVMSELGTVVGKLSPAAQSLFDTVSGILTNDSLNGNDQCANVLKVFGSAPTNVLSELFTAAPLLGNLCGLPVIGTLLGGLVGALVADLLGLVGGIVGGLLGGLGLGGAVSGVVGGLGNVVNGIVGGLGNN</sequence>
<feature type="signal peptide" evidence="1">
    <location>
        <begin position="1"/>
        <end position="19"/>
    </location>
</feature>
<dbReference type="InterPro" id="IPR052823">
    <property type="entry name" value="SXP/RAL-2_related"/>
</dbReference>
<dbReference type="InterPro" id="IPR003677">
    <property type="entry name" value="ANIS5_cation-bd"/>
</dbReference>
<protein>
    <submittedName>
        <fullName evidence="4">ANIS5_cation-bd domain-containing protein</fullName>
    </submittedName>
</protein>
<name>A0A7E4US29_PANRE</name>
<evidence type="ECO:0000259" key="2">
    <source>
        <dbReference type="Pfam" id="PF02520"/>
    </source>
</evidence>
<keyword evidence="1" id="KW-0732">Signal</keyword>
<dbReference type="Pfam" id="PF02520">
    <property type="entry name" value="ANIS5_cation-bd"/>
    <property type="match status" value="1"/>
</dbReference>
<reference evidence="4" key="2">
    <citation type="submission" date="2020-10" db="UniProtKB">
        <authorList>
            <consortium name="WormBaseParasite"/>
        </authorList>
    </citation>
    <scope>IDENTIFICATION</scope>
</reference>
<organism evidence="3 4">
    <name type="scientific">Panagrellus redivivus</name>
    <name type="common">Microworm</name>
    <dbReference type="NCBI Taxonomy" id="6233"/>
    <lineage>
        <taxon>Eukaryota</taxon>
        <taxon>Metazoa</taxon>
        <taxon>Ecdysozoa</taxon>
        <taxon>Nematoda</taxon>
        <taxon>Chromadorea</taxon>
        <taxon>Rhabditida</taxon>
        <taxon>Tylenchina</taxon>
        <taxon>Panagrolaimomorpha</taxon>
        <taxon>Panagrolaimoidea</taxon>
        <taxon>Panagrolaimidae</taxon>
        <taxon>Panagrellus</taxon>
    </lineage>
</organism>
<proteinExistence type="predicted"/>
<accession>A0A7E4US29</accession>
<evidence type="ECO:0000256" key="1">
    <source>
        <dbReference type="SAM" id="SignalP"/>
    </source>
</evidence>
<keyword evidence="3" id="KW-1185">Reference proteome</keyword>
<dbReference type="PANTHER" id="PTHR21593:SF36">
    <property type="entry name" value="DUF148 DOMAIN-CONTAINING PROTEIN-RELATED"/>
    <property type="match status" value="1"/>
</dbReference>
<dbReference type="WBParaSite" id="Pan_g11769.t1">
    <property type="protein sequence ID" value="Pan_g11769.t1"/>
    <property type="gene ID" value="Pan_g11769"/>
</dbReference>
<dbReference type="PANTHER" id="PTHR21593">
    <property type="entry name" value="PRION-LIKE- Q/N-RICH -DOMAIN-BEARING PROTEIN PROTEIN"/>
    <property type="match status" value="1"/>
</dbReference>
<dbReference type="Proteomes" id="UP000492821">
    <property type="component" value="Unassembled WGS sequence"/>
</dbReference>